<comment type="caution">
    <text evidence="11">The sequence shown here is derived from an EMBL/GenBank/DDBJ whole genome shotgun (WGS) entry which is preliminary data.</text>
</comment>
<evidence type="ECO:0000256" key="1">
    <source>
        <dbReference type="ARBA" id="ARBA00010203"/>
    </source>
</evidence>
<sequence length="475" mass="52795">MTDDTTFVEPEIIHGDARDLPLPDASVDLVVTSPPYFGLRSYRDGGAHYDGQLGAERTPLEYLSNLVTCTREMIRVLKPSGSIFINLGDRYSQRAVMNKSSHQDGLFPDRSDARKDWIRDRRAGLTRMPYDNVIDAATGHFVREKSLIGLPWRYALRCVDELGLILRAEIIWNKPHGLPESVRDRVRRSHETWFHFTLNPRYYSAIDTIRLPHSAASLARVAPHRSDPGRAARDGQYYPGAEQQTLTRRQMLHPHGRLPGSVWEIAPQPLRVPPHLGIAHHASFPVEWPRRLVLGWSPRSVCTACGQGRRRVPVAFGLDTSRTQTRRALELVREHGLTEAHLSALRAAGLNDTPRALDTQGRTGGHEHSGRQLVAEARAALGGYAREFLLSRATEFADACDCADTSATSVPGVVLDPFGGTGTTALAAAVHGRHAISIDASRDYCRLATWRVHDPRQRARARGTHQTPEPVPRAA</sequence>
<dbReference type="EC" id="2.1.1.-" evidence="8"/>
<dbReference type="Pfam" id="PF01555">
    <property type="entry name" value="N6_N4_Mtase"/>
    <property type="match status" value="2"/>
</dbReference>
<gene>
    <name evidence="11" type="ORF">CFN78_24220</name>
</gene>
<evidence type="ECO:0000256" key="8">
    <source>
        <dbReference type="RuleBase" id="RU362026"/>
    </source>
</evidence>
<evidence type="ECO:0000256" key="7">
    <source>
        <dbReference type="ARBA" id="ARBA00049120"/>
    </source>
</evidence>
<evidence type="ECO:0000256" key="4">
    <source>
        <dbReference type="ARBA" id="ARBA00022691"/>
    </source>
</evidence>
<evidence type="ECO:0000256" key="3">
    <source>
        <dbReference type="ARBA" id="ARBA00022679"/>
    </source>
</evidence>
<feature type="domain" description="DNA methylase N-4/N-6" evidence="10">
    <location>
        <begin position="409"/>
        <end position="448"/>
    </location>
</feature>
<dbReference type="PRINTS" id="PR00508">
    <property type="entry name" value="S21N4MTFRASE"/>
</dbReference>
<evidence type="ECO:0000313" key="11">
    <source>
        <dbReference type="EMBL" id="OZM70772.1"/>
    </source>
</evidence>
<keyword evidence="4" id="KW-0949">S-adenosyl-L-methionine</keyword>
<dbReference type="Gene3D" id="3.40.50.150">
    <property type="entry name" value="Vaccinia Virus protein VP39"/>
    <property type="match status" value="2"/>
</dbReference>
<keyword evidence="3" id="KW-0808">Transferase</keyword>
<dbReference type="InterPro" id="IPR002941">
    <property type="entry name" value="DNA_methylase_N4/N6"/>
</dbReference>
<evidence type="ECO:0000256" key="5">
    <source>
        <dbReference type="ARBA" id="ARBA00022747"/>
    </source>
</evidence>
<organism evidence="11 12">
    <name type="scientific">Amycolatopsis antarctica</name>
    <dbReference type="NCBI Taxonomy" id="1854586"/>
    <lineage>
        <taxon>Bacteria</taxon>
        <taxon>Bacillati</taxon>
        <taxon>Actinomycetota</taxon>
        <taxon>Actinomycetes</taxon>
        <taxon>Pseudonocardiales</taxon>
        <taxon>Pseudonocardiaceae</taxon>
        <taxon>Amycolatopsis</taxon>
    </lineage>
</organism>
<feature type="region of interest" description="Disordered" evidence="9">
    <location>
        <begin position="455"/>
        <end position="475"/>
    </location>
</feature>
<dbReference type="GO" id="GO:0015667">
    <property type="term" value="F:site-specific DNA-methyltransferase (cytosine-N4-specific) activity"/>
    <property type="evidence" value="ECO:0007669"/>
    <property type="project" value="UniProtKB-EC"/>
</dbReference>
<dbReference type="InterPro" id="IPR001091">
    <property type="entry name" value="RM_Methyltransferase"/>
</dbReference>
<protein>
    <recommendedName>
        <fullName evidence="8">Methyltransferase</fullName>
        <ecNumber evidence="8">2.1.1.-</ecNumber>
    </recommendedName>
</protein>
<dbReference type="InterPro" id="IPR017985">
    <property type="entry name" value="MeTrfase_CN4_CS"/>
</dbReference>
<feature type="domain" description="DNA methylase N-4/N-6" evidence="10">
    <location>
        <begin position="27"/>
        <end position="298"/>
    </location>
</feature>
<dbReference type="EMBL" id="NKYE01000018">
    <property type="protein sequence ID" value="OZM70772.1"/>
    <property type="molecule type" value="Genomic_DNA"/>
</dbReference>
<proteinExistence type="inferred from homology"/>
<dbReference type="GO" id="GO:0008170">
    <property type="term" value="F:N-methyltransferase activity"/>
    <property type="evidence" value="ECO:0007669"/>
    <property type="project" value="InterPro"/>
</dbReference>
<dbReference type="GO" id="GO:0032259">
    <property type="term" value="P:methylation"/>
    <property type="evidence" value="ECO:0007669"/>
    <property type="project" value="UniProtKB-KW"/>
</dbReference>
<evidence type="ECO:0000259" key="10">
    <source>
        <dbReference type="Pfam" id="PF01555"/>
    </source>
</evidence>
<evidence type="ECO:0000256" key="9">
    <source>
        <dbReference type="SAM" id="MobiDB-lite"/>
    </source>
</evidence>
<reference evidence="11 12" key="1">
    <citation type="submission" date="2017-07" db="EMBL/GenBank/DDBJ databases">
        <title>Amycolatopsis antarcticus sp. nov., isolated from the surface of an Antarcticus brown macroalga.</title>
        <authorList>
            <person name="Wang J."/>
            <person name="Leiva S."/>
            <person name="Huang J."/>
            <person name="Huang Y."/>
        </authorList>
    </citation>
    <scope>NUCLEOTIDE SEQUENCE [LARGE SCALE GENOMIC DNA]</scope>
    <source>
        <strain evidence="11 12">AU-G6</strain>
    </source>
</reference>
<keyword evidence="12" id="KW-1185">Reference proteome</keyword>
<dbReference type="GO" id="GO:0003677">
    <property type="term" value="F:DNA binding"/>
    <property type="evidence" value="ECO:0007669"/>
    <property type="project" value="UniProtKB-KW"/>
</dbReference>
<dbReference type="OrthoDB" id="9773060at2"/>
<dbReference type="GO" id="GO:0009307">
    <property type="term" value="P:DNA restriction-modification system"/>
    <property type="evidence" value="ECO:0007669"/>
    <property type="project" value="UniProtKB-KW"/>
</dbReference>
<dbReference type="RefSeq" id="WP_094865271.1">
    <property type="nucleotide sequence ID" value="NZ_NKYE01000018.1"/>
</dbReference>
<dbReference type="AlphaFoldDB" id="A0A263CXA3"/>
<keyword evidence="6" id="KW-0238">DNA-binding</keyword>
<evidence type="ECO:0000256" key="2">
    <source>
        <dbReference type="ARBA" id="ARBA00022603"/>
    </source>
</evidence>
<name>A0A263CXA3_9PSEU</name>
<keyword evidence="2" id="KW-0489">Methyltransferase</keyword>
<dbReference type="InParanoid" id="A0A263CXA3"/>
<evidence type="ECO:0000256" key="6">
    <source>
        <dbReference type="ARBA" id="ARBA00023125"/>
    </source>
</evidence>
<keyword evidence="5" id="KW-0680">Restriction system</keyword>
<dbReference type="InterPro" id="IPR029063">
    <property type="entry name" value="SAM-dependent_MTases_sf"/>
</dbReference>
<evidence type="ECO:0000313" key="12">
    <source>
        <dbReference type="Proteomes" id="UP000242444"/>
    </source>
</evidence>
<accession>A0A263CXA3</accession>
<comment type="similarity">
    <text evidence="1">Belongs to the N(4)/N(6)-methyltransferase family. N(4) subfamily.</text>
</comment>
<dbReference type="Proteomes" id="UP000242444">
    <property type="component" value="Unassembled WGS sequence"/>
</dbReference>
<comment type="catalytic activity">
    <reaction evidence="7">
        <text>a 2'-deoxycytidine in DNA + S-adenosyl-L-methionine = an N(4)-methyl-2'-deoxycytidine in DNA + S-adenosyl-L-homocysteine + H(+)</text>
        <dbReference type="Rhea" id="RHEA:16857"/>
        <dbReference type="Rhea" id="RHEA-COMP:11369"/>
        <dbReference type="Rhea" id="RHEA-COMP:13674"/>
        <dbReference type="ChEBI" id="CHEBI:15378"/>
        <dbReference type="ChEBI" id="CHEBI:57856"/>
        <dbReference type="ChEBI" id="CHEBI:59789"/>
        <dbReference type="ChEBI" id="CHEBI:85452"/>
        <dbReference type="ChEBI" id="CHEBI:137933"/>
        <dbReference type="EC" id="2.1.1.113"/>
    </reaction>
</comment>
<dbReference type="PROSITE" id="PS00093">
    <property type="entry name" value="N4_MTASE"/>
    <property type="match status" value="1"/>
</dbReference>
<dbReference type="SUPFAM" id="SSF53335">
    <property type="entry name" value="S-adenosyl-L-methionine-dependent methyltransferases"/>
    <property type="match status" value="2"/>
</dbReference>